<dbReference type="FunFam" id="3.40.630.30:FF:000043">
    <property type="entry name" value="Glucosamine 6-phosphate N-acetyltransferase"/>
    <property type="match status" value="1"/>
</dbReference>
<dbReference type="PROSITE" id="PS51186">
    <property type="entry name" value="GNAT"/>
    <property type="match status" value="1"/>
</dbReference>
<organism evidence="8 9">
    <name type="scientific">Patella caerulea</name>
    <name type="common">Rayed Mediterranean limpet</name>
    <dbReference type="NCBI Taxonomy" id="87958"/>
    <lineage>
        <taxon>Eukaryota</taxon>
        <taxon>Metazoa</taxon>
        <taxon>Spiralia</taxon>
        <taxon>Lophotrochozoa</taxon>
        <taxon>Mollusca</taxon>
        <taxon>Gastropoda</taxon>
        <taxon>Patellogastropoda</taxon>
        <taxon>Patelloidea</taxon>
        <taxon>Patellidae</taxon>
        <taxon>Patella</taxon>
    </lineage>
</organism>
<dbReference type="Gene3D" id="3.40.630.30">
    <property type="match status" value="1"/>
</dbReference>
<evidence type="ECO:0000259" key="7">
    <source>
        <dbReference type="PROSITE" id="PS51186"/>
    </source>
</evidence>
<evidence type="ECO:0000256" key="4">
    <source>
        <dbReference type="ARBA" id="ARBA00023315"/>
    </source>
</evidence>
<dbReference type="InterPro" id="IPR039143">
    <property type="entry name" value="GNPNAT1-like"/>
</dbReference>
<evidence type="ECO:0000256" key="5">
    <source>
        <dbReference type="ARBA" id="ARBA00048964"/>
    </source>
</evidence>
<comment type="similarity">
    <text evidence="2 6">Belongs to the acetyltransferase family. GNA1 subfamily.</text>
</comment>
<dbReference type="AlphaFoldDB" id="A0AAN8JT45"/>
<accession>A0AAN8JT45</accession>
<evidence type="ECO:0000313" key="8">
    <source>
        <dbReference type="EMBL" id="KAK6180768.1"/>
    </source>
</evidence>
<gene>
    <name evidence="8" type="ORF">SNE40_008760</name>
</gene>
<comment type="catalytic activity">
    <reaction evidence="5 6">
        <text>D-glucosamine 6-phosphate + acetyl-CoA = N-acetyl-D-glucosamine 6-phosphate + CoA + H(+)</text>
        <dbReference type="Rhea" id="RHEA:10292"/>
        <dbReference type="ChEBI" id="CHEBI:15378"/>
        <dbReference type="ChEBI" id="CHEBI:57287"/>
        <dbReference type="ChEBI" id="CHEBI:57288"/>
        <dbReference type="ChEBI" id="CHEBI:57513"/>
        <dbReference type="ChEBI" id="CHEBI:58725"/>
        <dbReference type="EC" id="2.3.1.4"/>
    </reaction>
</comment>
<evidence type="ECO:0000313" key="9">
    <source>
        <dbReference type="Proteomes" id="UP001347796"/>
    </source>
</evidence>
<evidence type="ECO:0000256" key="2">
    <source>
        <dbReference type="ARBA" id="ARBA00006048"/>
    </source>
</evidence>
<proteinExistence type="inferred from homology"/>
<protein>
    <recommendedName>
        <fullName evidence="6">Glucosamine 6-phosphate N-acetyltransferase</fullName>
        <ecNumber evidence="6">2.3.1.4</ecNumber>
    </recommendedName>
</protein>
<dbReference type="Pfam" id="PF00583">
    <property type="entry name" value="Acetyltransf_1"/>
    <property type="match status" value="1"/>
</dbReference>
<keyword evidence="3 6" id="KW-0808">Transferase</keyword>
<sequence>MDKQTENGMEDTPLFDPKILDLIDFSKCNGEYKPKISNKNPGDNLHLRPLSLGDFDRGFLKLLSELTKVGDVSQKQFADRFHQMKACPGGYFITVLENTETQEVVATATLAVETKFIHSTGARGRIEDVVVSKQYRGKQLGKLLLDCLTLLAPKVGCYKLSLECKDPLVDFYSTFGFSKEVNQNYMVQRFWD</sequence>
<keyword evidence="9" id="KW-1185">Reference proteome</keyword>
<dbReference type="EC" id="2.3.1.4" evidence="6"/>
<dbReference type="InterPro" id="IPR016181">
    <property type="entry name" value="Acyl_CoA_acyltransferase"/>
</dbReference>
<dbReference type="EMBL" id="JAZGQO010000007">
    <property type="protein sequence ID" value="KAK6180768.1"/>
    <property type="molecule type" value="Genomic_DNA"/>
</dbReference>
<keyword evidence="4 6" id="KW-0012">Acyltransferase</keyword>
<dbReference type="GO" id="GO:0006048">
    <property type="term" value="P:UDP-N-acetylglucosamine biosynthetic process"/>
    <property type="evidence" value="ECO:0007669"/>
    <property type="project" value="UniProtKB-UniRule"/>
</dbReference>
<evidence type="ECO:0000256" key="6">
    <source>
        <dbReference type="RuleBase" id="RU365086"/>
    </source>
</evidence>
<comment type="pathway">
    <text evidence="1 6">Nucleotide-sugar biosynthesis; UDP-N-acetyl-alpha-D-glucosamine biosynthesis; N-acetyl-alpha-D-glucosamine 1-phosphate from alpha-D-glucosamine 6-phosphate (route I): step 1/2.</text>
</comment>
<dbReference type="PANTHER" id="PTHR13355:SF11">
    <property type="entry name" value="GLUCOSAMINE 6-PHOSPHATE N-ACETYLTRANSFERASE"/>
    <property type="match status" value="1"/>
</dbReference>
<dbReference type="SUPFAM" id="SSF55729">
    <property type="entry name" value="Acyl-CoA N-acyltransferases (Nat)"/>
    <property type="match status" value="1"/>
</dbReference>
<evidence type="ECO:0000256" key="3">
    <source>
        <dbReference type="ARBA" id="ARBA00022679"/>
    </source>
</evidence>
<dbReference type="PANTHER" id="PTHR13355">
    <property type="entry name" value="GLUCOSAMINE 6-PHOSPHATE N-ACETYLTRANSFERASE"/>
    <property type="match status" value="1"/>
</dbReference>
<comment type="caution">
    <text evidence="8">The sequence shown here is derived from an EMBL/GenBank/DDBJ whole genome shotgun (WGS) entry which is preliminary data.</text>
</comment>
<dbReference type="Proteomes" id="UP001347796">
    <property type="component" value="Unassembled WGS sequence"/>
</dbReference>
<dbReference type="GO" id="GO:0004343">
    <property type="term" value="F:glucosamine 6-phosphate N-acetyltransferase activity"/>
    <property type="evidence" value="ECO:0007669"/>
    <property type="project" value="UniProtKB-UniRule"/>
</dbReference>
<feature type="domain" description="N-acetyltransferase" evidence="7">
    <location>
        <begin position="45"/>
        <end position="192"/>
    </location>
</feature>
<dbReference type="InterPro" id="IPR000182">
    <property type="entry name" value="GNAT_dom"/>
</dbReference>
<evidence type="ECO:0000256" key="1">
    <source>
        <dbReference type="ARBA" id="ARBA00004832"/>
    </source>
</evidence>
<reference evidence="8 9" key="1">
    <citation type="submission" date="2024-01" db="EMBL/GenBank/DDBJ databases">
        <title>The genome of the rayed Mediterranean limpet Patella caerulea (Linnaeus, 1758).</title>
        <authorList>
            <person name="Anh-Thu Weber A."/>
            <person name="Halstead-Nussloch G."/>
        </authorList>
    </citation>
    <scope>NUCLEOTIDE SEQUENCE [LARGE SCALE GENOMIC DNA]</scope>
    <source>
        <strain evidence="8">AATW-2023a</strain>
        <tissue evidence="8">Whole specimen</tissue>
    </source>
</reference>
<name>A0AAN8JT45_PATCE</name>